<reference evidence="1" key="1">
    <citation type="submission" date="2021-02" db="EMBL/GenBank/DDBJ databases">
        <authorList>
            <person name="Nowell W R."/>
        </authorList>
    </citation>
    <scope>NUCLEOTIDE SEQUENCE</scope>
    <source>
        <strain evidence="1">Ploen Becks lab</strain>
    </source>
</reference>
<protein>
    <submittedName>
        <fullName evidence="1">Uncharacterized protein</fullName>
    </submittedName>
</protein>
<feature type="non-terminal residue" evidence="1">
    <location>
        <position position="1"/>
    </location>
</feature>
<organism evidence="1 2">
    <name type="scientific">Brachionus calyciflorus</name>
    <dbReference type="NCBI Taxonomy" id="104777"/>
    <lineage>
        <taxon>Eukaryota</taxon>
        <taxon>Metazoa</taxon>
        <taxon>Spiralia</taxon>
        <taxon>Gnathifera</taxon>
        <taxon>Rotifera</taxon>
        <taxon>Eurotatoria</taxon>
        <taxon>Monogononta</taxon>
        <taxon>Pseudotrocha</taxon>
        <taxon>Ploima</taxon>
        <taxon>Brachionidae</taxon>
        <taxon>Brachionus</taxon>
    </lineage>
</organism>
<dbReference type="AlphaFoldDB" id="A0A814QVL9"/>
<comment type="caution">
    <text evidence="1">The sequence shown here is derived from an EMBL/GenBank/DDBJ whole genome shotgun (WGS) entry which is preliminary data.</text>
</comment>
<evidence type="ECO:0000313" key="2">
    <source>
        <dbReference type="Proteomes" id="UP000663879"/>
    </source>
</evidence>
<accession>A0A814QVL9</accession>
<dbReference type="EMBL" id="CAJNOC010009126">
    <property type="protein sequence ID" value="CAF1125132.1"/>
    <property type="molecule type" value="Genomic_DNA"/>
</dbReference>
<evidence type="ECO:0000313" key="1">
    <source>
        <dbReference type="EMBL" id="CAF1125132.1"/>
    </source>
</evidence>
<sequence length="431" mass="50763">MLNISTPNLLLINKQNEFVYPDFYFQQNESIQLTWKIYFKCLIDQKFYMNIYEFSKTFNHQEQQKQFDITAKFVNTSLILTRNFIISNYQYTDLNCLNSNKTINNTLECFALLMSQKVMEFKVEHEDCTIQRFNNSVEDLVNGFGTFFQEDTLEVLSSNSSYSHILSSSSEILFNSNLIGFELFTYSSVRVKINLWSSSECKDQSCFSFLTQSLNFSAIRLNSWTFDSLEKGLNRFLLDTYFQVNQNMFFSIESKQQIAMYNTEKYLYPDFIINGTSLYPIEKKKLIFKALVDTRFYMRLIPFKKVNQAGIYQINIGKRKKNFTVSNHKSMEIFCPYIKEYDLECYISIISQTQENQIFVDYGDCSNQIFLSQNKKFVNFFGYEINATKVESIDSITFEKDFLIVNSEFKYDSDLIGFEIFATNSGFVNLQ</sequence>
<proteinExistence type="predicted"/>
<dbReference type="OrthoDB" id="10219666at2759"/>
<dbReference type="Proteomes" id="UP000663879">
    <property type="component" value="Unassembled WGS sequence"/>
</dbReference>
<keyword evidence="2" id="KW-1185">Reference proteome</keyword>
<gene>
    <name evidence="1" type="ORF">OXX778_LOCUS22220</name>
</gene>
<name>A0A814QVL9_9BILA</name>